<dbReference type="GO" id="GO:0009003">
    <property type="term" value="F:signal peptidase activity"/>
    <property type="evidence" value="ECO:0007669"/>
    <property type="project" value="UniProtKB-EC"/>
</dbReference>
<proteinExistence type="predicted"/>
<feature type="transmembrane region" description="Helical" evidence="6">
    <location>
        <begin position="172"/>
        <end position="192"/>
    </location>
</feature>
<dbReference type="Gene3D" id="2.10.109.10">
    <property type="entry name" value="Umud Fragment, subunit A"/>
    <property type="match status" value="1"/>
</dbReference>
<dbReference type="OMA" id="WTVHRVY"/>
<evidence type="ECO:0000313" key="8">
    <source>
        <dbReference type="EMBL" id="HII60869.1"/>
    </source>
</evidence>
<comment type="subcellular location">
    <subcellularLocation>
        <location evidence="1">Endomembrane system</location>
    </subcellularLocation>
</comment>
<dbReference type="GeneID" id="1442898"/>
<evidence type="ECO:0000256" key="6">
    <source>
        <dbReference type="SAM" id="Phobius"/>
    </source>
</evidence>
<keyword evidence="4 6" id="KW-1133">Transmembrane helix</keyword>
<dbReference type="SUPFAM" id="SSF51306">
    <property type="entry name" value="LexA/Signal peptidase"/>
    <property type="match status" value="1"/>
</dbReference>
<dbReference type="CDD" id="cd06530">
    <property type="entry name" value="S26_SPase_I"/>
    <property type="match status" value="1"/>
</dbReference>
<dbReference type="GO" id="GO:0016020">
    <property type="term" value="C:membrane"/>
    <property type="evidence" value="ECO:0007669"/>
    <property type="project" value="InterPro"/>
</dbReference>
<evidence type="ECO:0000256" key="4">
    <source>
        <dbReference type="ARBA" id="ARBA00022989"/>
    </source>
</evidence>
<dbReference type="NCBIfam" id="TIGR02228">
    <property type="entry name" value="sigpep_I_arch"/>
    <property type="match status" value="1"/>
</dbReference>
<dbReference type="Proteomes" id="UP000617544">
    <property type="component" value="Unassembled WGS sequence"/>
</dbReference>
<dbReference type="GO" id="GO:0012505">
    <property type="term" value="C:endomembrane system"/>
    <property type="evidence" value="ECO:0007669"/>
    <property type="project" value="UniProtKB-SubCell"/>
</dbReference>
<dbReference type="InterPro" id="IPR019533">
    <property type="entry name" value="Peptidase_S26"/>
</dbReference>
<reference evidence="8" key="1">
    <citation type="journal article" date="2020" name="bioRxiv">
        <title>A rank-normalized archaeal taxonomy based on genome phylogeny resolves widespread incomplete and uneven classifications.</title>
        <authorList>
            <person name="Rinke C."/>
            <person name="Chuvochina M."/>
            <person name="Mussig A.J."/>
            <person name="Chaumeil P.-A."/>
            <person name="Waite D.W."/>
            <person name="Whitman W.B."/>
            <person name="Parks D.H."/>
            <person name="Hugenholtz P."/>
        </authorList>
    </citation>
    <scope>NUCLEOTIDE SEQUENCE</scope>
    <source>
        <strain evidence="8">UBA8834</strain>
    </source>
</reference>
<feature type="transmembrane region" description="Helical" evidence="6">
    <location>
        <begin position="135"/>
        <end position="152"/>
    </location>
</feature>
<keyword evidence="5 6" id="KW-0472">Membrane</keyword>
<evidence type="ECO:0000256" key="2">
    <source>
        <dbReference type="ARBA" id="ARBA00022670"/>
    </source>
</evidence>
<dbReference type="InterPro" id="IPR036286">
    <property type="entry name" value="LexA/Signal_pep-like_sf"/>
</dbReference>
<evidence type="ECO:0000256" key="3">
    <source>
        <dbReference type="ARBA" id="ARBA00022692"/>
    </source>
</evidence>
<organism evidence="8 9">
    <name type="scientific">Pyrococcus horikoshii</name>
    <dbReference type="NCBI Taxonomy" id="53953"/>
    <lineage>
        <taxon>Archaea</taxon>
        <taxon>Methanobacteriati</taxon>
        <taxon>Methanobacteriota</taxon>
        <taxon>Thermococci</taxon>
        <taxon>Thermococcales</taxon>
        <taxon>Thermococcaceae</taxon>
        <taxon>Pyrococcus</taxon>
    </lineage>
</organism>
<evidence type="ECO:0000256" key="5">
    <source>
        <dbReference type="ARBA" id="ARBA00023136"/>
    </source>
</evidence>
<evidence type="ECO:0000259" key="7">
    <source>
        <dbReference type="Pfam" id="PF00717"/>
    </source>
</evidence>
<dbReference type="InterPro" id="IPR001733">
    <property type="entry name" value="Peptidase_S26B"/>
</dbReference>
<keyword evidence="3 6" id="KW-0812">Transmembrane</keyword>
<protein>
    <submittedName>
        <fullName evidence="8">Signal peptidase I</fullName>
        <ecNumber evidence="8">3.4.21.89</ecNumber>
    </submittedName>
</protein>
<dbReference type="AlphaFoldDB" id="A0A832T8M3"/>
<accession>A0A832T8M3</accession>
<dbReference type="EC" id="3.4.21.89" evidence="8"/>
<dbReference type="GO" id="GO:0006465">
    <property type="term" value="P:signal peptide processing"/>
    <property type="evidence" value="ECO:0007669"/>
    <property type="project" value="InterPro"/>
</dbReference>
<name>A0A832T8M3_PYRHR</name>
<dbReference type="GO" id="GO:0004252">
    <property type="term" value="F:serine-type endopeptidase activity"/>
    <property type="evidence" value="ECO:0007669"/>
    <property type="project" value="InterPro"/>
</dbReference>
<dbReference type="PANTHER" id="PTHR10806:SF6">
    <property type="entry name" value="SIGNAL PEPTIDASE COMPLEX CATALYTIC SUBUNIT SEC11"/>
    <property type="match status" value="1"/>
</dbReference>
<dbReference type="RefSeq" id="WP_010884664.1">
    <property type="nucleotide sequence ID" value="NZ_DUJN01000004.1"/>
</dbReference>
<keyword evidence="2" id="KW-0645">Protease</keyword>
<gene>
    <name evidence="8" type="ORF">HA331_03780</name>
</gene>
<sequence>MRVSDILISLLLVGIVVPSVVGFLMGRPVFVSYAYSDSMVPTINRWDVFFINPLSKGEVGDIIVFNLSGRWTVHRVYAITEEGYITKGDNNVATDQQDGKNPPVPRDQVIGKVITLGGKPVKIPKLGMYLRSSNSQYLAITLVVIGGIMLGTGNKVKRKKRRRGKVIDTGTLYLMLSALLAFGIVFAGSTLWGEISVTYVSTLGGGQREGWYLPGSVVEENVTIKNYARIPMVFIVKGKIVNDTIFKLGGGEERVIKGIIHVPEETRVYTERVNVYSYYPLLPTGTIERAYSINPYLPLIIEGLLVFLALAMIKPFLGEPEYISLGRFWK</sequence>
<comment type="caution">
    <text evidence="8">The sequence shown here is derived from an EMBL/GenBank/DDBJ whole genome shotgun (WGS) entry which is preliminary data.</text>
</comment>
<dbReference type="PRINTS" id="PR00728">
    <property type="entry name" value="SIGNALPTASE"/>
</dbReference>
<evidence type="ECO:0000313" key="9">
    <source>
        <dbReference type="Proteomes" id="UP000617544"/>
    </source>
</evidence>
<keyword evidence="8" id="KW-0378">Hydrolase</keyword>
<dbReference type="EMBL" id="DUJN01000004">
    <property type="protein sequence ID" value="HII60869.1"/>
    <property type="molecule type" value="Genomic_DNA"/>
</dbReference>
<dbReference type="InterPro" id="IPR015927">
    <property type="entry name" value="Peptidase_S24_S26A/B/C"/>
</dbReference>
<dbReference type="Pfam" id="PF00717">
    <property type="entry name" value="Peptidase_S24"/>
    <property type="match status" value="1"/>
</dbReference>
<feature type="domain" description="Peptidase S24/S26A/S26B/S26C" evidence="7">
    <location>
        <begin position="27"/>
        <end position="91"/>
    </location>
</feature>
<feature type="transmembrane region" description="Helical" evidence="6">
    <location>
        <begin position="296"/>
        <end position="317"/>
    </location>
</feature>
<dbReference type="PANTHER" id="PTHR10806">
    <property type="entry name" value="SIGNAL PEPTIDASE COMPLEX CATALYTIC SUBUNIT SEC11"/>
    <property type="match status" value="1"/>
</dbReference>
<evidence type="ECO:0000256" key="1">
    <source>
        <dbReference type="ARBA" id="ARBA00004308"/>
    </source>
</evidence>